<dbReference type="InterPro" id="IPR011009">
    <property type="entry name" value="Kinase-like_dom_sf"/>
</dbReference>
<dbReference type="EMBL" id="MU001901">
    <property type="protein sequence ID" value="KAF2794146.1"/>
    <property type="molecule type" value="Genomic_DNA"/>
</dbReference>
<dbReference type="OrthoDB" id="10003767at2759"/>
<feature type="compositionally biased region" description="Polar residues" evidence="1">
    <location>
        <begin position="86"/>
        <end position="104"/>
    </location>
</feature>
<proteinExistence type="predicted"/>
<evidence type="ECO:0000313" key="3">
    <source>
        <dbReference type="EMBL" id="KAF2794146.1"/>
    </source>
</evidence>
<feature type="domain" description="Aminoglycoside phosphotransferase" evidence="2">
    <location>
        <begin position="709"/>
        <end position="783"/>
    </location>
</feature>
<feature type="region of interest" description="Disordered" evidence="1">
    <location>
        <begin position="76"/>
        <end position="115"/>
    </location>
</feature>
<organism evidence="3 4">
    <name type="scientific">Melanomma pulvis-pyrius CBS 109.77</name>
    <dbReference type="NCBI Taxonomy" id="1314802"/>
    <lineage>
        <taxon>Eukaryota</taxon>
        <taxon>Fungi</taxon>
        <taxon>Dikarya</taxon>
        <taxon>Ascomycota</taxon>
        <taxon>Pezizomycotina</taxon>
        <taxon>Dothideomycetes</taxon>
        <taxon>Pleosporomycetidae</taxon>
        <taxon>Pleosporales</taxon>
        <taxon>Melanommataceae</taxon>
        <taxon>Melanomma</taxon>
    </lineage>
</organism>
<accession>A0A6A6XCG6</accession>
<name>A0A6A6XCG6_9PLEO</name>
<dbReference type="PANTHER" id="PTHR21310">
    <property type="entry name" value="AMINOGLYCOSIDE PHOSPHOTRANSFERASE-RELATED-RELATED"/>
    <property type="match status" value="1"/>
</dbReference>
<evidence type="ECO:0000313" key="4">
    <source>
        <dbReference type="Proteomes" id="UP000799757"/>
    </source>
</evidence>
<protein>
    <recommendedName>
        <fullName evidence="2">Aminoglycoside phosphotransferase domain-containing protein</fullName>
    </recommendedName>
</protein>
<sequence length="911" mass="101105">MIPFIFDPILAVQANLQTARKPYNTFTRDIWCPLLGDFDATSLPSSPTQIQMINRSSQTTSLSSDATLVGSGSVSQSSLGSLPAKSRTSTCSPATTPLTSNAESSELETPPSSVGTTASTKYVMVSAKRIAAIRAQYRRKVEASVEEIGSIRAAWIQNHRAKARKAYRELGAALLRLQHFGLNPTAGKELIIAPRPFKTYVRSLSTTLTTTPKCGDEAGAEKASKGPLLMILAPLQTLRYGCVAPFSMLPVSEEQESTGKTGKELIFAPPPFLLILISGLSIDPLHIAPAFHVVAGEGQISKETKHLSHSPASFSSDRSSPMSVQKASPEVIAVELVDEIFILMRELVTFQERIPAALHDLLSCWFSNRVVPDLVSEIISLMSDEGTKNMTTALNDLLYFRLKSLDHLAPSSDSPPQTIPSSDANDKRKFAVPRPHAKATLPPTPLCSLRGLLSHNTENSVHDFHSVKHREDQYWWNPNTDIPEEAFKLLMVNTLRQKRLVEGMIVIEDVEILHHVAGSFNAITIVRCQNKELVIKVPFSGHGSHWTTERKYMLESEIATMELIFQQTEGKFPVPLVIDYDLGMDNELRAPYIIMEKKAGVPAYEGWYDFQGSNGCGFYEISPDEKVQWRMTFLESLAQHMAELNELRSYEIGMVTFDGNGNFKIGPHVSAEDVNNPTLLTIRQTAISSYSHYHRRLLQKYPDEIRTPEEQILVEIYEEILESWPFCASTTFDPASSAAQGYSEPETFTLQHPDFNLQNILCDPKTGEVTGIIDWDGAGFAPRCVGHTAVPLFLRQYSSVNNDIHISPHQILYYRDMFATAMEKALGPASDAIFTRKSALYSAIHTSLYPNMNLLNGNEQDVIEMMLCAIVPGNEPNDVLYALVDRVDIAGQMVAEGIPKVLDPCRRELWC</sequence>
<evidence type="ECO:0000259" key="2">
    <source>
        <dbReference type="Pfam" id="PF01636"/>
    </source>
</evidence>
<dbReference type="PANTHER" id="PTHR21310:SF51">
    <property type="entry name" value="AMINOGLYCOSIDE PHOSPHOTRANSFERASE DOMAIN-CONTAINING PROTEIN"/>
    <property type="match status" value="1"/>
</dbReference>
<gene>
    <name evidence="3" type="ORF">K505DRAFT_384461</name>
</gene>
<dbReference type="AlphaFoldDB" id="A0A6A6XCG6"/>
<evidence type="ECO:0000256" key="1">
    <source>
        <dbReference type="SAM" id="MobiDB-lite"/>
    </source>
</evidence>
<dbReference type="Proteomes" id="UP000799757">
    <property type="component" value="Unassembled WGS sequence"/>
</dbReference>
<dbReference type="InterPro" id="IPR002575">
    <property type="entry name" value="Aminoglycoside_PTrfase"/>
</dbReference>
<dbReference type="Pfam" id="PF01636">
    <property type="entry name" value="APH"/>
    <property type="match status" value="1"/>
</dbReference>
<reference evidence="3" key="1">
    <citation type="journal article" date="2020" name="Stud. Mycol.">
        <title>101 Dothideomycetes genomes: a test case for predicting lifestyles and emergence of pathogens.</title>
        <authorList>
            <person name="Haridas S."/>
            <person name="Albert R."/>
            <person name="Binder M."/>
            <person name="Bloem J."/>
            <person name="Labutti K."/>
            <person name="Salamov A."/>
            <person name="Andreopoulos B."/>
            <person name="Baker S."/>
            <person name="Barry K."/>
            <person name="Bills G."/>
            <person name="Bluhm B."/>
            <person name="Cannon C."/>
            <person name="Castanera R."/>
            <person name="Culley D."/>
            <person name="Daum C."/>
            <person name="Ezra D."/>
            <person name="Gonzalez J."/>
            <person name="Henrissat B."/>
            <person name="Kuo A."/>
            <person name="Liang C."/>
            <person name="Lipzen A."/>
            <person name="Lutzoni F."/>
            <person name="Magnuson J."/>
            <person name="Mondo S."/>
            <person name="Nolan M."/>
            <person name="Ohm R."/>
            <person name="Pangilinan J."/>
            <person name="Park H.-J."/>
            <person name="Ramirez L."/>
            <person name="Alfaro M."/>
            <person name="Sun H."/>
            <person name="Tritt A."/>
            <person name="Yoshinaga Y."/>
            <person name="Zwiers L.-H."/>
            <person name="Turgeon B."/>
            <person name="Goodwin S."/>
            <person name="Spatafora J."/>
            <person name="Crous P."/>
            <person name="Grigoriev I."/>
        </authorList>
    </citation>
    <scope>NUCLEOTIDE SEQUENCE</scope>
    <source>
        <strain evidence="3">CBS 109.77</strain>
    </source>
</reference>
<keyword evidence="4" id="KW-1185">Reference proteome</keyword>
<dbReference type="Gene3D" id="3.90.1200.10">
    <property type="match status" value="1"/>
</dbReference>
<dbReference type="InterPro" id="IPR051678">
    <property type="entry name" value="AGP_Transferase"/>
</dbReference>
<dbReference type="SUPFAM" id="SSF56112">
    <property type="entry name" value="Protein kinase-like (PK-like)"/>
    <property type="match status" value="1"/>
</dbReference>